<feature type="transmembrane region" description="Helical" evidence="1">
    <location>
        <begin position="170"/>
        <end position="189"/>
    </location>
</feature>
<reference evidence="2 3" key="1">
    <citation type="journal article" date="2016" name="Nat. Commun.">
        <title>Thousands of microbial genomes shed light on interconnected biogeochemical processes in an aquifer system.</title>
        <authorList>
            <person name="Anantharaman K."/>
            <person name="Brown C.T."/>
            <person name="Hug L.A."/>
            <person name="Sharon I."/>
            <person name="Castelle C.J."/>
            <person name="Probst A.J."/>
            <person name="Thomas B.C."/>
            <person name="Singh A."/>
            <person name="Wilkins M.J."/>
            <person name="Karaoz U."/>
            <person name="Brodie E.L."/>
            <person name="Williams K.H."/>
            <person name="Hubbard S.S."/>
            <person name="Banfield J.F."/>
        </authorList>
    </citation>
    <scope>NUCLEOTIDE SEQUENCE [LARGE SCALE GENOMIC DNA]</scope>
</reference>
<proteinExistence type="predicted"/>
<protein>
    <submittedName>
        <fullName evidence="2">Uncharacterized protein</fullName>
    </submittedName>
</protein>
<sequence length="303" mass="34382">MGKRNLFKISIPAILLTATVGLIAFFGPIVENQDPDSIIAQVQTSPRGNFLGDELQIKLNVRYPRNAISIDPQKVIASFDPFFARGEPRIETRPGEITIYWRVQCVSCFPGNSYSLPDIHVPYKELGADKDLVVKQEPIFVSQQIDPKVKTEDVVMRRPNEPIVLSRLEFWAGILLLGLLLIGTGVFALRRMWRGEQTSDVKQTAEPLVYENELLRKLDLLRSKLSAPGVNHRKILAACAGLLEDESRKAEYDHEQRSLLNKLRWRAERVAFQETLPQKGDVLAILDEFCRIINHDNGKEDVK</sequence>
<keyword evidence="1" id="KW-1133">Transmembrane helix</keyword>
<name>A0A1G2PE69_9BACT</name>
<evidence type="ECO:0000313" key="3">
    <source>
        <dbReference type="Proteomes" id="UP000178869"/>
    </source>
</evidence>
<evidence type="ECO:0000256" key="1">
    <source>
        <dbReference type="SAM" id="Phobius"/>
    </source>
</evidence>
<dbReference type="AlphaFoldDB" id="A0A1G2PE69"/>
<organism evidence="2 3">
    <name type="scientific">Candidatus Terrybacteria bacterium RIFCSPHIGHO2_01_FULL_43_35</name>
    <dbReference type="NCBI Taxonomy" id="1802361"/>
    <lineage>
        <taxon>Bacteria</taxon>
        <taxon>Candidatus Terryibacteriota</taxon>
    </lineage>
</organism>
<evidence type="ECO:0000313" key="2">
    <source>
        <dbReference type="EMBL" id="OHA46640.1"/>
    </source>
</evidence>
<accession>A0A1G2PE69</accession>
<gene>
    <name evidence="2" type="ORF">A2828_01920</name>
</gene>
<dbReference type="Proteomes" id="UP000178869">
    <property type="component" value="Unassembled WGS sequence"/>
</dbReference>
<keyword evidence="1" id="KW-0472">Membrane</keyword>
<comment type="caution">
    <text evidence="2">The sequence shown here is derived from an EMBL/GenBank/DDBJ whole genome shotgun (WGS) entry which is preliminary data.</text>
</comment>
<dbReference type="EMBL" id="MHSR01000013">
    <property type="protein sequence ID" value="OHA46640.1"/>
    <property type="molecule type" value="Genomic_DNA"/>
</dbReference>
<keyword evidence="1" id="KW-0812">Transmembrane</keyword>